<evidence type="ECO:0000313" key="1">
    <source>
        <dbReference type="EMBL" id="KAH9697394.1"/>
    </source>
</evidence>
<keyword evidence="2" id="KW-1185">Reference proteome</keyword>
<reference evidence="2" key="1">
    <citation type="journal article" date="2023" name="Hortic. Res.">
        <title>A chromosome-level phased genome enabling allele-level studies in sweet orange: a case study on citrus Huanglongbing tolerance.</title>
        <authorList>
            <person name="Wu B."/>
            <person name="Yu Q."/>
            <person name="Deng Z."/>
            <person name="Duan Y."/>
            <person name="Luo F."/>
            <person name="Gmitter F. Jr."/>
        </authorList>
    </citation>
    <scope>NUCLEOTIDE SEQUENCE [LARGE SCALE GENOMIC DNA]</scope>
    <source>
        <strain evidence="2">cv. Valencia</strain>
    </source>
</reference>
<protein>
    <submittedName>
        <fullName evidence="1">Reverse transcriptase domain-containing protein</fullName>
    </submittedName>
</protein>
<name>A0ACB8IKF1_CITSI</name>
<dbReference type="EMBL" id="CM039177">
    <property type="protein sequence ID" value="KAH9697394.1"/>
    <property type="molecule type" value="Genomic_DNA"/>
</dbReference>
<keyword evidence="1" id="KW-0695">RNA-directed DNA polymerase</keyword>
<keyword evidence="1" id="KW-0808">Transferase</keyword>
<sequence>MVALFLLTIRIMASHSNSLEPEMCAAYDTFSIGEEEEDGLVLQNDDIGIGQEGLIDARHCLVGRFLTDKVINFPAMKNTMAALWRPGKGVCIKDLSPTIFLFQFFHEVDLKRVIDSGPWTFDQHVLILKRLGENEQPHRVPLFHTLFWVQVYNLPIGFLSEKVLTNIENYVGEFQASDPNNFMGVWRNYMSIRVSIDVRQPLKRRLRLKKEGGEWFWVEFKYERLNTFCFICGLLGHTEKLCPKLYDCVDAELVRTYGPEMKAQTRRNAMSAGERWLRSAPPEDSVFNFGSSTDLGKEADLNVKNALKSGVSKSAKILNVSGSGGCELMESMAQSKQLQVAKTIGSQRVNKGKEVAVIANGMGRSGGLALLWKGTNTVSLLKFSSNFIDAEVEVPELWKWRLTGFYGYPETSRRRESWDLLRLLSTSSPLPWVCISDFNDLLAASEKRGNIVQPKWKLVGFQSAITDCNLVDLGMDGYQYTWERARGIVKWVEERLDQAFASEEWLQRFNRVKVISLESSCSDHLPILLDPNPIQPVPRHRRFRFENTWLREADCGDGGHLARDFRKRIQECKNCMANLRGRRDSEGVANFTEARNRYNELLHSHEVFWKQRAKSLWLKEGDQNTRYFHALASTRKRKNSFRSLRNNQGEWCSNSDEVDALIIDYFKNLFTSGGCNTAEVTQCVDTRITSEHNSMLLAFFSATEVKEAVFSMHPDKSPGPDGMNPAFYQKFWHIVGEDVVMACLTVIKDCSFPKGLNDTSIVLIPKKQRPECLSDMRPIALCNVLYKIISKMLANRMKLVLDLIISDSQSAFIPGRAITDNVIISAEIMHFLKRKRQGKNGVAALKIDMSKAYDRIEWSFLQAMMLKLGFDTRWVELTMLCVSTVQYNVLREGKVIGPIIPCRGLRQGDPLSLYLFIICAEGLSSLIRTKEREGLLHGVTIARGAPTVSHLFFADNSFLFFQANVNEAALIKELLAVYDRASGQVVNFNKSSISFSANVLDGVIRQVCDVLMVTDTTNHGAYLGLPSYIGRKKKEVFSYIRDKLWQRLQGWSSRMLSRAGKEILLKTVALAMPNYAMSIYLLPKELCRELEVMMNSFWWRSNHSGRKWINWAKWEYLCKPKGCGGLGFKQLHLFNIAMLGKQLWRLLTRPDSLMARILKARYYSRKSVLQASLGHNPSYVWRSILAAKDVVSKGSRVQVGSGTTISISKNPWLPDLMDGFISSNLSEELAAESVSSLMLPNQRVWDYDVISDIFNSRDKALILQIPLSFRRDEDVWYWLADSRGCYSVRSCYKILTSISPDSFAGVWRKLWKLKVPNKVKNFIWRAATNVLRTTTNLISKRVDIPSTCAVCNAQEETVIHALIECSFAKSCWISSPVGFIGHCSSFLGWLDHIFMRCGNDECNVAVMLWWKIWINRNNRGHHGHFTINEKSDGKTDITFELRTVENLRRSIKGKMAAKKQLYDVNDDGHGLVHGALCWEKPKFGWVKCNVDAAVFASQGKIGLGCVIRNSEGCFLAARGAGMTGSFGAREAEELGIREALSWIKGMQLPCVIIEMDCLQVFRALAEEFVGPNGFGLIIEDCWALVNSIGEVQFSFVCRSANFAAHSVARAASSLSGPQEWNIIPPLWLLNNL</sequence>
<evidence type="ECO:0000313" key="2">
    <source>
        <dbReference type="Proteomes" id="UP000829398"/>
    </source>
</evidence>
<keyword evidence="1" id="KW-0548">Nucleotidyltransferase</keyword>
<organism evidence="1 2">
    <name type="scientific">Citrus sinensis</name>
    <name type="common">Sweet orange</name>
    <name type="synonym">Citrus aurantium var. sinensis</name>
    <dbReference type="NCBI Taxonomy" id="2711"/>
    <lineage>
        <taxon>Eukaryota</taxon>
        <taxon>Viridiplantae</taxon>
        <taxon>Streptophyta</taxon>
        <taxon>Embryophyta</taxon>
        <taxon>Tracheophyta</taxon>
        <taxon>Spermatophyta</taxon>
        <taxon>Magnoliopsida</taxon>
        <taxon>eudicotyledons</taxon>
        <taxon>Gunneridae</taxon>
        <taxon>Pentapetalae</taxon>
        <taxon>rosids</taxon>
        <taxon>malvids</taxon>
        <taxon>Sapindales</taxon>
        <taxon>Rutaceae</taxon>
        <taxon>Aurantioideae</taxon>
        <taxon>Citrus</taxon>
    </lineage>
</organism>
<proteinExistence type="predicted"/>
<dbReference type="Proteomes" id="UP000829398">
    <property type="component" value="Chromosome 8"/>
</dbReference>
<comment type="caution">
    <text evidence="1">The sequence shown here is derived from an EMBL/GenBank/DDBJ whole genome shotgun (WGS) entry which is preliminary data.</text>
</comment>
<accession>A0ACB8IKF1</accession>
<gene>
    <name evidence="1" type="ORF">KPL71_023586</name>
</gene>